<dbReference type="GO" id="GO:0005524">
    <property type="term" value="F:ATP binding"/>
    <property type="evidence" value="ECO:0007669"/>
    <property type="project" value="UniProtKB-KW"/>
</dbReference>
<dbReference type="PROSITE" id="PS00902">
    <property type="entry name" value="GLUTAMATE_5_KINASE"/>
    <property type="match status" value="1"/>
</dbReference>
<dbReference type="PANTHER" id="PTHR43654">
    <property type="entry name" value="GLUTAMATE 5-KINASE"/>
    <property type="match status" value="1"/>
</dbReference>
<dbReference type="HAMAP" id="MF_00456">
    <property type="entry name" value="ProB"/>
    <property type="match status" value="1"/>
</dbReference>
<feature type="binding site" evidence="8">
    <location>
        <position position="152"/>
    </location>
    <ligand>
        <name>substrate</name>
    </ligand>
</feature>
<evidence type="ECO:0000259" key="9">
    <source>
        <dbReference type="SMART" id="SM00359"/>
    </source>
</evidence>
<feature type="binding site" evidence="8">
    <location>
        <begin position="227"/>
        <end position="233"/>
    </location>
    <ligand>
        <name>ATP</name>
        <dbReference type="ChEBI" id="CHEBI:30616"/>
    </ligand>
</feature>
<keyword evidence="1 8" id="KW-0963">Cytoplasm</keyword>
<keyword evidence="2 8" id="KW-0028">Amino-acid biosynthesis</keyword>
<dbReference type="InterPro" id="IPR001057">
    <property type="entry name" value="Glu/AcGlu_kinase"/>
</dbReference>
<dbReference type="SUPFAM" id="SSF88697">
    <property type="entry name" value="PUA domain-like"/>
    <property type="match status" value="1"/>
</dbReference>
<dbReference type="InterPro" id="IPR011529">
    <property type="entry name" value="Glu_5kinase"/>
</dbReference>
<evidence type="ECO:0000256" key="1">
    <source>
        <dbReference type="ARBA" id="ARBA00022490"/>
    </source>
</evidence>
<keyword evidence="7 8" id="KW-0067">ATP-binding</keyword>
<dbReference type="InterPro" id="IPR041739">
    <property type="entry name" value="G5K_ProB"/>
</dbReference>
<organism evidence="10 11">
    <name type="scientific">Sphingomonas pokkalii</name>
    <dbReference type="NCBI Taxonomy" id="2175090"/>
    <lineage>
        <taxon>Bacteria</taxon>
        <taxon>Pseudomonadati</taxon>
        <taxon>Pseudomonadota</taxon>
        <taxon>Alphaproteobacteria</taxon>
        <taxon>Sphingomonadales</taxon>
        <taxon>Sphingomonadaceae</taxon>
        <taxon>Sphingomonas</taxon>
    </lineage>
</organism>
<dbReference type="InterPro" id="IPR036393">
    <property type="entry name" value="AceGlu_kinase-like_sf"/>
</dbReference>
<dbReference type="PRINTS" id="PR00474">
    <property type="entry name" value="GLU5KINASE"/>
</dbReference>
<dbReference type="Gene3D" id="3.40.1160.10">
    <property type="entry name" value="Acetylglutamate kinase-like"/>
    <property type="match status" value="1"/>
</dbReference>
<gene>
    <name evidence="8" type="primary">proB</name>
    <name evidence="10" type="ORF">DD559_16940</name>
</gene>
<evidence type="ECO:0000256" key="8">
    <source>
        <dbReference type="HAMAP-Rule" id="MF_00456"/>
    </source>
</evidence>
<dbReference type="NCBIfam" id="TIGR01027">
    <property type="entry name" value="proB"/>
    <property type="match status" value="1"/>
</dbReference>
<dbReference type="SMART" id="SM00359">
    <property type="entry name" value="PUA"/>
    <property type="match status" value="1"/>
</dbReference>
<dbReference type="PANTHER" id="PTHR43654:SF1">
    <property type="entry name" value="ISOPENTENYL PHOSPHATE KINASE"/>
    <property type="match status" value="1"/>
</dbReference>
<feature type="binding site" evidence="8">
    <location>
        <position position="24"/>
    </location>
    <ligand>
        <name>ATP</name>
        <dbReference type="ChEBI" id="CHEBI:30616"/>
    </ligand>
</feature>
<dbReference type="PIRSF" id="PIRSF000729">
    <property type="entry name" value="GK"/>
    <property type="match status" value="1"/>
</dbReference>
<comment type="caution">
    <text evidence="10">The sequence shown here is derived from an EMBL/GenBank/DDBJ whole genome shotgun (WGS) entry which is preliminary data.</text>
</comment>
<evidence type="ECO:0000256" key="6">
    <source>
        <dbReference type="ARBA" id="ARBA00022777"/>
    </source>
</evidence>
<feature type="binding site" evidence="8">
    <location>
        <position position="64"/>
    </location>
    <ligand>
        <name>substrate</name>
    </ligand>
</feature>
<keyword evidence="11" id="KW-1185">Reference proteome</keyword>
<evidence type="ECO:0000256" key="2">
    <source>
        <dbReference type="ARBA" id="ARBA00022605"/>
    </source>
</evidence>
<dbReference type="Pfam" id="PF00696">
    <property type="entry name" value="AA_kinase"/>
    <property type="match status" value="1"/>
</dbReference>
<keyword evidence="3 8" id="KW-0641">Proline biosynthesis</keyword>
<keyword evidence="4 8" id="KW-0808">Transferase</keyword>
<dbReference type="InterPro" id="IPR002478">
    <property type="entry name" value="PUA"/>
</dbReference>
<name>A0A2U0SHI2_9SPHN</name>
<sequence>MSAPAVSVDAIGFAPSTCGRLVVKVGSSLLVDADGQVRRDWLAGLVADLGARARQGQQLVVVSSGAIALGARRLKLPKGGRASLEDAQAAAATGQIALSSVWAELLHDQGLIAAQMLVTLDDLEDRRRYLNVSATLDRLLRLGVVPVINENDSVATEEIRFGDNDRLAARVASAANADGVVLFSDVDGLYTANPNTNPDAELIPLVPIIDEKIESMADAGSASGMGSGGMVSKIEAARIATSAGAHLAIADGRVVHPLARLAEGGRGTLFVAQKGAAARKAWLRGGLTAKGAIHIDSGAAQALREGRSLLSAGATRVEGRFARGDLIVVVGPDGKHIARGLAEYGHVDASRIVGRRSEEVGAILGYAPRSALVHRSHMALL</sequence>
<evidence type="ECO:0000256" key="5">
    <source>
        <dbReference type="ARBA" id="ARBA00022741"/>
    </source>
</evidence>
<evidence type="ECO:0000313" key="11">
    <source>
        <dbReference type="Proteomes" id="UP000245890"/>
    </source>
</evidence>
<feature type="domain" description="PUA" evidence="9">
    <location>
        <begin position="291"/>
        <end position="373"/>
    </location>
</feature>
<dbReference type="CDD" id="cd21157">
    <property type="entry name" value="PUA_G5K"/>
    <property type="match status" value="1"/>
</dbReference>
<dbReference type="UniPathway" id="UPA00098">
    <property type="reaction ID" value="UER00359"/>
</dbReference>
<accession>A0A2U0SHI2</accession>
<dbReference type="CDD" id="cd04242">
    <property type="entry name" value="AAK_G5K_ProB"/>
    <property type="match status" value="1"/>
</dbReference>
<dbReference type="SUPFAM" id="SSF53633">
    <property type="entry name" value="Carbamate kinase-like"/>
    <property type="match status" value="1"/>
</dbReference>
<comment type="similarity">
    <text evidence="8">Belongs to the glutamate 5-kinase family.</text>
</comment>
<dbReference type="AlphaFoldDB" id="A0A2U0SHI2"/>
<evidence type="ECO:0000256" key="3">
    <source>
        <dbReference type="ARBA" id="ARBA00022650"/>
    </source>
</evidence>
<dbReference type="InterPro" id="IPR019797">
    <property type="entry name" value="Glutamate_5-kinase_CS"/>
</dbReference>
<feature type="binding site" evidence="8">
    <location>
        <position position="164"/>
    </location>
    <ligand>
        <name>substrate</name>
    </ligand>
</feature>
<evidence type="ECO:0000256" key="4">
    <source>
        <dbReference type="ARBA" id="ARBA00022679"/>
    </source>
</evidence>
<reference evidence="10 11" key="1">
    <citation type="submission" date="2018-05" db="EMBL/GenBank/DDBJ databases">
        <title>Description of Sphingomonas pokkalii sp nov, isolated from the rhizosphere of saline tolerant pokkali rice and its draft genome analysis.</title>
        <authorList>
            <person name="Menon R."/>
            <person name="Kumari S."/>
            <person name="Rameshkumar N."/>
        </authorList>
    </citation>
    <scope>NUCLEOTIDE SEQUENCE [LARGE SCALE GENOMIC DNA]</scope>
    <source>
        <strain evidence="10 11">L3B27</strain>
    </source>
</reference>
<proteinExistence type="inferred from homology"/>
<dbReference type="OrthoDB" id="9804434at2"/>
<dbReference type="Proteomes" id="UP000245890">
    <property type="component" value="Unassembled WGS sequence"/>
</dbReference>
<dbReference type="InterPro" id="IPR036974">
    <property type="entry name" value="PUA_sf"/>
</dbReference>
<keyword evidence="5 8" id="KW-0547">Nucleotide-binding</keyword>
<dbReference type="FunFam" id="3.40.1160.10:FF:000018">
    <property type="entry name" value="Glutamate 5-kinase"/>
    <property type="match status" value="1"/>
</dbReference>
<dbReference type="GO" id="GO:0005829">
    <property type="term" value="C:cytosol"/>
    <property type="evidence" value="ECO:0007669"/>
    <property type="project" value="TreeGrafter"/>
</dbReference>
<dbReference type="GO" id="GO:0003723">
    <property type="term" value="F:RNA binding"/>
    <property type="evidence" value="ECO:0007669"/>
    <property type="project" value="InterPro"/>
</dbReference>
<comment type="subcellular location">
    <subcellularLocation>
        <location evidence="8">Cytoplasm</location>
    </subcellularLocation>
</comment>
<dbReference type="PROSITE" id="PS50890">
    <property type="entry name" value="PUA"/>
    <property type="match status" value="1"/>
</dbReference>
<evidence type="ECO:0000256" key="7">
    <source>
        <dbReference type="ARBA" id="ARBA00022840"/>
    </source>
</evidence>
<dbReference type="InterPro" id="IPR005715">
    <property type="entry name" value="Glu_5kinase/COase_Synthase"/>
</dbReference>
<dbReference type="GO" id="GO:0004349">
    <property type="term" value="F:glutamate 5-kinase activity"/>
    <property type="evidence" value="ECO:0007669"/>
    <property type="project" value="UniProtKB-UniRule"/>
</dbReference>
<dbReference type="EC" id="2.7.2.11" evidence="8"/>
<comment type="function">
    <text evidence="8">Catalyzes the transfer of a phosphate group to glutamate to form L-glutamate 5-phosphate.</text>
</comment>
<dbReference type="GO" id="GO:0055129">
    <property type="term" value="P:L-proline biosynthetic process"/>
    <property type="evidence" value="ECO:0007669"/>
    <property type="project" value="UniProtKB-UniRule"/>
</dbReference>
<protein>
    <recommendedName>
        <fullName evidence="8">Glutamate 5-kinase</fullName>
        <ecNumber evidence="8">2.7.2.11</ecNumber>
    </recommendedName>
    <alternativeName>
        <fullName evidence="8">Gamma-glutamyl kinase</fullName>
        <shortName evidence="8">GK</shortName>
    </alternativeName>
</protein>
<dbReference type="InterPro" id="IPR001048">
    <property type="entry name" value="Asp/Glu/Uridylate_kinase"/>
</dbReference>
<dbReference type="InterPro" id="IPR015947">
    <property type="entry name" value="PUA-like_sf"/>
</dbReference>
<evidence type="ECO:0000313" key="10">
    <source>
        <dbReference type="EMBL" id="PVX30809.1"/>
    </source>
</evidence>
<dbReference type="Gene3D" id="2.30.130.10">
    <property type="entry name" value="PUA domain"/>
    <property type="match status" value="1"/>
</dbReference>
<dbReference type="RefSeq" id="WP_116470991.1">
    <property type="nucleotide sequence ID" value="NZ_QENQ01000001.1"/>
</dbReference>
<feature type="binding site" evidence="8">
    <location>
        <begin position="184"/>
        <end position="185"/>
    </location>
    <ligand>
        <name>ATP</name>
        <dbReference type="ChEBI" id="CHEBI:30616"/>
    </ligand>
</feature>
<keyword evidence="6 8" id="KW-0418">Kinase</keyword>
<comment type="pathway">
    <text evidence="8">Amino-acid biosynthesis; L-proline biosynthesis; L-glutamate 5-semialdehyde from L-glutamate: step 1/2.</text>
</comment>
<dbReference type="EMBL" id="QENQ01000001">
    <property type="protein sequence ID" value="PVX30809.1"/>
    <property type="molecule type" value="Genomic_DNA"/>
</dbReference>
<comment type="catalytic activity">
    <reaction evidence="8">
        <text>L-glutamate + ATP = L-glutamyl 5-phosphate + ADP</text>
        <dbReference type="Rhea" id="RHEA:14877"/>
        <dbReference type="ChEBI" id="CHEBI:29985"/>
        <dbReference type="ChEBI" id="CHEBI:30616"/>
        <dbReference type="ChEBI" id="CHEBI:58274"/>
        <dbReference type="ChEBI" id="CHEBI:456216"/>
        <dbReference type="EC" id="2.7.2.11"/>
    </reaction>
</comment>
<dbReference type="Pfam" id="PF01472">
    <property type="entry name" value="PUA"/>
    <property type="match status" value="1"/>
</dbReference>